<reference evidence="6" key="2">
    <citation type="journal article" date="2023" name="Plants (Basel)">
        <title>Annotation of the Turnera subulata (Passifloraceae) Draft Genome Reveals the S-Locus Evolved after the Divergence of Turneroideae from Passifloroideae in a Stepwise Manner.</title>
        <authorList>
            <person name="Henning P.M."/>
            <person name="Roalson E.H."/>
            <person name="Mir W."/>
            <person name="McCubbin A.G."/>
            <person name="Shore J.S."/>
        </authorList>
    </citation>
    <scope>NUCLEOTIDE SEQUENCE</scope>
    <source>
        <strain evidence="6">F60SS</strain>
    </source>
</reference>
<evidence type="ECO:0000259" key="5">
    <source>
        <dbReference type="Pfam" id="PF00082"/>
    </source>
</evidence>
<dbReference type="GO" id="GO:0006508">
    <property type="term" value="P:proteolysis"/>
    <property type="evidence" value="ECO:0007669"/>
    <property type="project" value="InterPro"/>
</dbReference>
<reference evidence="6" key="1">
    <citation type="submission" date="2022-02" db="EMBL/GenBank/DDBJ databases">
        <authorList>
            <person name="Henning P.M."/>
            <person name="McCubbin A.G."/>
            <person name="Shore J.S."/>
        </authorList>
    </citation>
    <scope>NUCLEOTIDE SEQUENCE</scope>
    <source>
        <strain evidence="6">F60SS</strain>
        <tissue evidence="6">Leaves</tissue>
    </source>
</reference>
<evidence type="ECO:0000256" key="1">
    <source>
        <dbReference type="ARBA" id="ARBA00004613"/>
    </source>
</evidence>
<dbReference type="GO" id="GO:0004252">
    <property type="term" value="F:serine-type endopeptidase activity"/>
    <property type="evidence" value="ECO:0007669"/>
    <property type="project" value="InterPro"/>
</dbReference>
<evidence type="ECO:0000256" key="2">
    <source>
        <dbReference type="ARBA" id="ARBA00011073"/>
    </source>
</evidence>
<dbReference type="GO" id="GO:0005576">
    <property type="term" value="C:extracellular region"/>
    <property type="evidence" value="ECO:0007669"/>
    <property type="project" value="UniProtKB-SubCell"/>
</dbReference>
<comment type="similarity">
    <text evidence="2 4">Belongs to the peptidase S8 family.</text>
</comment>
<dbReference type="PANTHER" id="PTHR10795">
    <property type="entry name" value="PROPROTEIN CONVERTASE SUBTILISIN/KEXIN"/>
    <property type="match status" value="1"/>
</dbReference>
<evidence type="ECO:0000256" key="4">
    <source>
        <dbReference type="PROSITE-ProRule" id="PRU01240"/>
    </source>
</evidence>
<keyword evidence="3" id="KW-0732">Signal</keyword>
<gene>
    <name evidence="6" type="ORF">Tsubulata_025013</name>
</gene>
<feature type="non-terminal residue" evidence="6">
    <location>
        <position position="1"/>
    </location>
</feature>
<dbReference type="Pfam" id="PF00082">
    <property type="entry name" value="Peptidase_S8"/>
    <property type="match status" value="1"/>
</dbReference>
<comment type="subcellular location">
    <subcellularLocation>
        <location evidence="1">Secreted</location>
    </subcellularLocation>
</comment>
<accession>A0A9Q0JAQ0</accession>
<evidence type="ECO:0000313" key="7">
    <source>
        <dbReference type="Proteomes" id="UP001141552"/>
    </source>
</evidence>
<dbReference type="EMBL" id="JAKUCV010004643">
    <property type="protein sequence ID" value="KAJ4834673.1"/>
    <property type="molecule type" value="Genomic_DNA"/>
</dbReference>
<dbReference type="Proteomes" id="UP001141552">
    <property type="component" value="Unassembled WGS sequence"/>
</dbReference>
<dbReference type="SUPFAM" id="SSF52743">
    <property type="entry name" value="Subtilisin-like"/>
    <property type="match status" value="1"/>
</dbReference>
<proteinExistence type="inferred from homology"/>
<keyword evidence="7" id="KW-1185">Reference proteome</keyword>
<dbReference type="OrthoDB" id="1296589at2759"/>
<evidence type="ECO:0000313" key="6">
    <source>
        <dbReference type="EMBL" id="KAJ4834673.1"/>
    </source>
</evidence>
<dbReference type="InterPro" id="IPR036852">
    <property type="entry name" value="Peptidase_S8/S53_dom_sf"/>
</dbReference>
<dbReference type="AlphaFoldDB" id="A0A9Q0JAQ0"/>
<dbReference type="Gene3D" id="3.40.50.200">
    <property type="entry name" value="Peptidase S8/S53 domain"/>
    <property type="match status" value="1"/>
</dbReference>
<comment type="caution">
    <text evidence="6">The sequence shown here is derived from an EMBL/GenBank/DDBJ whole genome shotgun (WGS) entry which is preliminary data.</text>
</comment>
<comment type="caution">
    <text evidence="4">Lacks conserved residue(s) required for the propagation of feature annotation.</text>
</comment>
<evidence type="ECO:0000256" key="3">
    <source>
        <dbReference type="ARBA" id="ARBA00022729"/>
    </source>
</evidence>
<name>A0A9Q0JAQ0_9ROSI</name>
<feature type="domain" description="Peptidase S8/S53" evidence="5">
    <location>
        <begin position="13"/>
        <end position="72"/>
    </location>
</feature>
<dbReference type="InterPro" id="IPR000209">
    <property type="entry name" value="Peptidase_S8/S53_dom"/>
</dbReference>
<dbReference type="InterPro" id="IPR045051">
    <property type="entry name" value="SBT"/>
</dbReference>
<dbReference type="Gene3D" id="3.50.30.30">
    <property type="match status" value="1"/>
</dbReference>
<sequence>MDLMIAAFGLKYLPASDILKAFDDAIHDNVDVITMSLAGRSQRSYFEDPFSVGSFHAYENGILVVAFAGNNGLLGGATVPWVIKVAAVGQEFLTTTQLGNGDV</sequence>
<protein>
    <recommendedName>
        <fullName evidence="5">Peptidase S8/S53 domain-containing protein</fullName>
    </recommendedName>
</protein>
<dbReference type="PROSITE" id="PS51892">
    <property type="entry name" value="SUBTILASE"/>
    <property type="match status" value="1"/>
</dbReference>
<organism evidence="6 7">
    <name type="scientific">Turnera subulata</name>
    <dbReference type="NCBI Taxonomy" id="218843"/>
    <lineage>
        <taxon>Eukaryota</taxon>
        <taxon>Viridiplantae</taxon>
        <taxon>Streptophyta</taxon>
        <taxon>Embryophyta</taxon>
        <taxon>Tracheophyta</taxon>
        <taxon>Spermatophyta</taxon>
        <taxon>Magnoliopsida</taxon>
        <taxon>eudicotyledons</taxon>
        <taxon>Gunneridae</taxon>
        <taxon>Pentapetalae</taxon>
        <taxon>rosids</taxon>
        <taxon>fabids</taxon>
        <taxon>Malpighiales</taxon>
        <taxon>Passifloraceae</taxon>
        <taxon>Turnera</taxon>
    </lineage>
</organism>